<dbReference type="AlphaFoldDB" id="A0A9P9EPW7"/>
<sequence>MPQQSEVISHADDWTGVSDRTARRRLQNRLAQRTWRKKQHQTRHFDHQSNSHPNREPQDPDSIVVQLTRFFEERFLPGRGCCLALPGAQPRLIQFAQQAYQDYMLVSPRPAVLQTLVQINVLNALGRNAAALGITMASLCAEDTLSPFNHTGPFRPDDPTPPPSLQPTALQMAVHHHPWIDLFPLPEMRDSFLRICGSAEEDDLCVDLVDVEESDREKPNLVVWGDHSDPWAWEATVPFLRKWGWVVRDCRTLLDSTNYWREKRGEKRLIFDV</sequence>
<dbReference type="Pfam" id="PF11905">
    <property type="entry name" value="DUF3425"/>
    <property type="match status" value="1"/>
</dbReference>
<keyword evidence="4" id="KW-1185">Reference proteome</keyword>
<feature type="compositionally biased region" description="Basic and acidic residues" evidence="1">
    <location>
        <begin position="43"/>
        <end position="58"/>
    </location>
</feature>
<proteinExistence type="predicted"/>
<reference evidence="3" key="1">
    <citation type="journal article" date="2021" name="Nat. Commun.">
        <title>Genetic determinants of endophytism in the Arabidopsis root mycobiome.</title>
        <authorList>
            <person name="Mesny F."/>
            <person name="Miyauchi S."/>
            <person name="Thiergart T."/>
            <person name="Pickel B."/>
            <person name="Atanasova L."/>
            <person name="Karlsson M."/>
            <person name="Huettel B."/>
            <person name="Barry K.W."/>
            <person name="Haridas S."/>
            <person name="Chen C."/>
            <person name="Bauer D."/>
            <person name="Andreopoulos W."/>
            <person name="Pangilinan J."/>
            <person name="LaButti K."/>
            <person name="Riley R."/>
            <person name="Lipzen A."/>
            <person name="Clum A."/>
            <person name="Drula E."/>
            <person name="Henrissat B."/>
            <person name="Kohler A."/>
            <person name="Grigoriev I.V."/>
            <person name="Martin F.M."/>
            <person name="Hacquard S."/>
        </authorList>
    </citation>
    <scope>NUCLEOTIDE SEQUENCE</scope>
    <source>
        <strain evidence="3">MPI-CAGE-AT-0021</strain>
    </source>
</reference>
<feature type="domain" description="BZIP" evidence="2">
    <location>
        <begin position="23"/>
        <end position="38"/>
    </location>
</feature>
<dbReference type="Proteomes" id="UP000717696">
    <property type="component" value="Unassembled WGS sequence"/>
</dbReference>
<evidence type="ECO:0000313" key="3">
    <source>
        <dbReference type="EMBL" id="KAH7144172.1"/>
    </source>
</evidence>
<dbReference type="PANTHER" id="PTHR38116">
    <property type="entry name" value="CHROMOSOME 7, WHOLE GENOME SHOTGUN SEQUENCE"/>
    <property type="match status" value="1"/>
</dbReference>
<dbReference type="PROSITE" id="PS00036">
    <property type="entry name" value="BZIP_BASIC"/>
    <property type="match status" value="1"/>
</dbReference>
<dbReference type="OrthoDB" id="2245989at2759"/>
<feature type="region of interest" description="Disordered" evidence="1">
    <location>
        <begin position="33"/>
        <end position="60"/>
    </location>
</feature>
<evidence type="ECO:0000259" key="2">
    <source>
        <dbReference type="PROSITE" id="PS00036"/>
    </source>
</evidence>
<dbReference type="InterPro" id="IPR004827">
    <property type="entry name" value="bZIP"/>
</dbReference>
<dbReference type="EMBL" id="JAGMUU010000010">
    <property type="protein sequence ID" value="KAH7144172.1"/>
    <property type="molecule type" value="Genomic_DNA"/>
</dbReference>
<evidence type="ECO:0000313" key="4">
    <source>
        <dbReference type="Proteomes" id="UP000717696"/>
    </source>
</evidence>
<dbReference type="PANTHER" id="PTHR38116:SF1">
    <property type="entry name" value="BZIP DOMAIN-CONTAINING PROTEIN"/>
    <property type="match status" value="1"/>
</dbReference>
<dbReference type="InterPro" id="IPR021833">
    <property type="entry name" value="DUF3425"/>
</dbReference>
<name>A0A9P9EPW7_9HYPO</name>
<protein>
    <recommendedName>
        <fullName evidence="2">BZIP domain-containing protein</fullName>
    </recommendedName>
</protein>
<dbReference type="GO" id="GO:0003700">
    <property type="term" value="F:DNA-binding transcription factor activity"/>
    <property type="evidence" value="ECO:0007669"/>
    <property type="project" value="InterPro"/>
</dbReference>
<comment type="caution">
    <text evidence="3">The sequence shown here is derived from an EMBL/GenBank/DDBJ whole genome shotgun (WGS) entry which is preliminary data.</text>
</comment>
<organism evidence="3 4">
    <name type="scientific">Dactylonectria estremocensis</name>
    <dbReference type="NCBI Taxonomy" id="1079267"/>
    <lineage>
        <taxon>Eukaryota</taxon>
        <taxon>Fungi</taxon>
        <taxon>Dikarya</taxon>
        <taxon>Ascomycota</taxon>
        <taxon>Pezizomycotina</taxon>
        <taxon>Sordariomycetes</taxon>
        <taxon>Hypocreomycetidae</taxon>
        <taxon>Hypocreales</taxon>
        <taxon>Nectriaceae</taxon>
        <taxon>Dactylonectria</taxon>
    </lineage>
</organism>
<evidence type="ECO:0000256" key="1">
    <source>
        <dbReference type="SAM" id="MobiDB-lite"/>
    </source>
</evidence>
<gene>
    <name evidence="3" type="ORF">B0J13DRAFT_584990</name>
</gene>
<accession>A0A9P9EPW7</accession>